<comment type="caution">
    <text evidence="1">The sequence shown here is derived from an EMBL/GenBank/DDBJ whole genome shotgun (WGS) entry which is preliminary data.</text>
</comment>
<evidence type="ECO:0000313" key="2">
    <source>
        <dbReference type="Proteomes" id="UP000824533"/>
    </source>
</evidence>
<evidence type="ECO:0000313" key="1">
    <source>
        <dbReference type="EMBL" id="KAJ0181130.1"/>
    </source>
</evidence>
<dbReference type="EMBL" id="CM034391">
    <property type="protein sequence ID" value="KAJ0181130.1"/>
    <property type="molecule type" value="Genomic_DNA"/>
</dbReference>
<reference evidence="1 2" key="1">
    <citation type="journal article" date="2021" name="Front. Genet.">
        <title>Chromosome-Level Genome Assembly Reveals Significant Gene Expansion in the Toll and IMD Signaling Pathways of Dendrolimus kikuchii.</title>
        <authorList>
            <person name="Zhou J."/>
            <person name="Wu P."/>
            <person name="Xiong Z."/>
            <person name="Liu N."/>
            <person name="Zhao N."/>
            <person name="Ji M."/>
            <person name="Qiu Y."/>
            <person name="Yang B."/>
        </authorList>
    </citation>
    <scope>NUCLEOTIDE SEQUENCE [LARGE SCALE GENOMIC DNA]</scope>
    <source>
        <strain evidence="1">Ann1</strain>
    </source>
</reference>
<accession>A0ACC1DBD1</accession>
<dbReference type="Proteomes" id="UP000824533">
    <property type="component" value="Linkage Group LG05"/>
</dbReference>
<sequence length="301" mass="33834">MIFRCPFIQIFVSVITFQTVIVNGKTKTTRVNNWINVETLAESNPYIVALLNIDKQYICTGSVIDKSIAVTSGNCVSSKPRYIVVGASIFSPKTNKNNIFDVSYTVLHSDYNFELRAEDPNVTKMHSNIGLVFVSRPILEVFIPAVEIGDFYAEELKEKKLNVIGYGPENDSSNMIVLQQQAYYQAPCSNPKWYYCICGMEYLSHEDTYVQKFGKGAPVLYDSKLIGISAAPCGLLTLRATGIKYNIFTVISPYLLWIQKNGLNQTTIQRATLTSNTVRASINLIHIVIFVILLFISKVFF</sequence>
<proteinExistence type="predicted"/>
<organism evidence="1 2">
    <name type="scientific">Dendrolimus kikuchii</name>
    <dbReference type="NCBI Taxonomy" id="765133"/>
    <lineage>
        <taxon>Eukaryota</taxon>
        <taxon>Metazoa</taxon>
        <taxon>Ecdysozoa</taxon>
        <taxon>Arthropoda</taxon>
        <taxon>Hexapoda</taxon>
        <taxon>Insecta</taxon>
        <taxon>Pterygota</taxon>
        <taxon>Neoptera</taxon>
        <taxon>Endopterygota</taxon>
        <taxon>Lepidoptera</taxon>
        <taxon>Glossata</taxon>
        <taxon>Ditrysia</taxon>
        <taxon>Bombycoidea</taxon>
        <taxon>Lasiocampidae</taxon>
        <taxon>Dendrolimus</taxon>
    </lineage>
</organism>
<gene>
    <name evidence="1" type="ORF">K1T71_003215</name>
</gene>
<keyword evidence="2" id="KW-1185">Reference proteome</keyword>
<protein>
    <submittedName>
        <fullName evidence="1">Uncharacterized protein</fullName>
    </submittedName>
</protein>
<name>A0ACC1DBD1_9NEOP</name>